<keyword evidence="3" id="KW-0143">Chaperone</keyword>
<dbReference type="Pfam" id="PF04055">
    <property type="entry name" value="Radical_SAM"/>
    <property type="match status" value="1"/>
</dbReference>
<keyword evidence="3" id="KW-0408">Iron</keyword>
<dbReference type="GO" id="GO:0051539">
    <property type="term" value="F:4 iron, 4 sulfur cluster binding"/>
    <property type="evidence" value="ECO:0007669"/>
    <property type="project" value="UniProtKB-UniRule"/>
</dbReference>
<comment type="similarity">
    <text evidence="1">Belongs to the anaerobic coproporphyrinogen-III oxidase family. HemW subfamily.</text>
</comment>
<keyword evidence="3" id="KW-0963">Cytoplasm</keyword>
<dbReference type="SFLD" id="SFLDG01065">
    <property type="entry name" value="anaerobic_coproporphyrinogen-I"/>
    <property type="match status" value="1"/>
</dbReference>
<dbReference type="InterPro" id="IPR023404">
    <property type="entry name" value="rSAM_horseshoe"/>
</dbReference>
<sequence>MASMTLTASDTHIIPPDPIATFLPTAAYIHIPFCRRRCYYCDFPVFVVGDRHNGASSGNIQLYVDRLATEIVTQINYHRPLETVFFGGGTPSLLTIEQLGQILDLLATKFGIASNAEISMEIDPGTFDLAQLQGYLQAGVNRVSIGVQAFQDNLLQLCGRSHTVDDIYAAVDLIQQGGVSNWSLDLISGLPQQSIDNWVASLQSAIALNPAHISCYDLIVEAQTPFAKQYQPGDKPLPSDETTAQMYRTAQQILSGAGYAHYEISNYAKPGYQCRHNLTYWQNLPYYAFGMGAASNLENYRFTRPRKTQEYYQWIADGCNWRVDPTPAADRFLETLMLGLRLSRGVSLKALESEFGIEPVNNLLKCLQRYQDRGWVEIVSVNDRDRYLRLSDPEGLLFSNVVLTEIFSQDF</sequence>
<organism evidence="5 6">
    <name type="scientific">Chamaesiphon minutus (strain ATCC 27169 / PCC 6605)</name>
    <dbReference type="NCBI Taxonomy" id="1173020"/>
    <lineage>
        <taxon>Bacteria</taxon>
        <taxon>Bacillati</taxon>
        <taxon>Cyanobacteriota</taxon>
        <taxon>Cyanophyceae</taxon>
        <taxon>Gomontiellales</taxon>
        <taxon>Chamaesiphonaceae</taxon>
        <taxon>Chamaesiphon</taxon>
    </lineage>
</organism>
<evidence type="ECO:0000259" key="4">
    <source>
        <dbReference type="PROSITE" id="PS51918"/>
    </source>
</evidence>
<dbReference type="NCBIfam" id="TIGR00539">
    <property type="entry name" value="hemN_rel"/>
    <property type="match status" value="1"/>
</dbReference>
<dbReference type="GO" id="GO:0004109">
    <property type="term" value="F:coproporphyrinogen oxidase activity"/>
    <property type="evidence" value="ECO:0007669"/>
    <property type="project" value="InterPro"/>
</dbReference>
<protein>
    <recommendedName>
        <fullName evidence="2 3">Heme chaperone HemW</fullName>
    </recommendedName>
</protein>
<evidence type="ECO:0000313" key="6">
    <source>
        <dbReference type="Proteomes" id="UP000010366"/>
    </source>
</evidence>
<keyword evidence="3" id="KW-0349">Heme</keyword>
<dbReference type="eggNOG" id="COG0635">
    <property type="taxonomic scope" value="Bacteria"/>
</dbReference>
<dbReference type="GO" id="GO:0046872">
    <property type="term" value="F:metal ion binding"/>
    <property type="evidence" value="ECO:0007669"/>
    <property type="project" value="UniProtKB-UniRule"/>
</dbReference>
<dbReference type="PROSITE" id="PS51918">
    <property type="entry name" value="RADICAL_SAM"/>
    <property type="match status" value="1"/>
</dbReference>
<name>K9UIV5_CHAP6</name>
<dbReference type="InterPro" id="IPR007197">
    <property type="entry name" value="rSAM"/>
</dbReference>
<feature type="domain" description="Radical SAM core" evidence="4">
    <location>
        <begin position="15"/>
        <end position="257"/>
    </location>
</feature>
<evidence type="ECO:0000256" key="2">
    <source>
        <dbReference type="ARBA" id="ARBA00017228"/>
    </source>
</evidence>
<dbReference type="HOGENOM" id="CLU_027579_2_0_3"/>
<dbReference type="AlphaFoldDB" id="K9UIV5"/>
<dbReference type="PANTHER" id="PTHR13932">
    <property type="entry name" value="COPROPORPHYRINIGEN III OXIDASE"/>
    <property type="match status" value="1"/>
</dbReference>
<dbReference type="InterPro" id="IPR006638">
    <property type="entry name" value="Elp3/MiaA/NifB-like_rSAM"/>
</dbReference>
<dbReference type="InterPro" id="IPR010723">
    <property type="entry name" value="HemN_C"/>
</dbReference>
<dbReference type="InterPro" id="IPR004559">
    <property type="entry name" value="HemW-like"/>
</dbReference>
<keyword evidence="3" id="KW-0004">4Fe-4S</keyword>
<dbReference type="InterPro" id="IPR058240">
    <property type="entry name" value="rSAM_sf"/>
</dbReference>
<dbReference type="SMART" id="SM00729">
    <property type="entry name" value="Elp3"/>
    <property type="match status" value="1"/>
</dbReference>
<comment type="subcellular location">
    <subcellularLocation>
        <location evidence="3">Cytoplasm</location>
    </subcellularLocation>
</comment>
<dbReference type="PANTHER" id="PTHR13932:SF5">
    <property type="entry name" value="RADICAL S-ADENOSYL METHIONINE DOMAIN-CONTAINING PROTEIN 1, MITOCHONDRIAL"/>
    <property type="match status" value="1"/>
</dbReference>
<dbReference type="Gene3D" id="3.80.30.20">
    <property type="entry name" value="tm_1862 like domain"/>
    <property type="match status" value="1"/>
</dbReference>
<dbReference type="Pfam" id="PF06969">
    <property type="entry name" value="HemN_C"/>
    <property type="match status" value="1"/>
</dbReference>
<reference evidence="5 6" key="1">
    <citation type="submission" date="2012-05" db="EMBL/GenBank/DDBJ databases">
        <title>Finished chromosome of genome of Chamaesiphon sp. PCC 6605.</title>
        <authorList>
            <consortium name="US DOE Joint Genome Institute"/>
            <person name="Gugger M."/>
            <person name="Coursin T."/>
            <person name="Rippka R."/>
            <person name="Tandeau De Marsac N."/>
            <person name="Huntemann M."/>
            <person name="Wei C.-L."/>
            <person name="Han J."/>
            <person name="Detter J.C."/>
            <person name="Han C."/>
            <person name="Tapia R."/>
            <person name="Chen A."/>
            <person name="Kyrpides N."/>
            <person name="Mavromatis K."/>
            <person name="Markowitz V."/>
            <person name="Szeto E."/>
            <person name="Ivanova N."/>
            <person name="Pagani I."/>
            <person name="Pati A."/>
            <person name="Goodwin L."/>
            <person name="Nordberg H.P."/>
            <person name="Cantor M.N."/>
            <person name="Hua S.X."/>
            <person name="Woyke T."/>
            <person name="Kerfeld C.A."/>
        </authorList>
    </citation>
    <scope>NUCLEOTIDE SEQUENCE [LARGE SCALE GENOMIC DNA]</scope>
    <source>
        <strain evidence="6">ATCC 27169 / PCC 6605</strain>
    </source>
</reference>
<dbReference type="InterPro" id="IPR034505">
    <property type="entry name" value="Coproporphyrinogen-III_oxidase"/>
</dbReference>
<keyword evidence="3" id="KW-0479">Metal-binding</keyword>
<evidence type="ECO:0000256" key="1">
    <source>
        <dbReference type="ARBA" id="ARBA00006100"/>
    </source>
</evidence>
<dbReference type="SFLD" id="SFLDF00562">
    <property type="entry name" value="HemN-like__clustered_with_heat"/>
    <property type="match status" value="1"/>
</dbReference>
<dbReference type="Proteomes" id="UP000010366">
    <property type="component" value="Chromosome"/>
</dbReference>
<proteinExistence type="inferred from homology"/>
<dbReference type="CDD" id="cd01335">
    <property type="entry name" value="Radical_SAM"/>
    <property type="match status" value="1"/>
</dbReference>
<dbReference type="EMBL" id="CP003600">
    <property type="protein sequence ID" value="AFY94593.1"/>
    <property type="molecule type" value="Genomic_DNA"/>
</dbReference>
<dbReference type="SFLD" id="SFLDS00029">
    <property type="entry name" value="Radical_SAM"/>
    <property type="match status" value="1"/>
</dbReference>
<keyword evidence="6" id="KW-1185">Reference proteome</keyword>
<dbReference type="SUPFAM" id="SSF102114">
    <property type="entry name" value="Radical SAM enzymes"/>
    <property type="match status" value="1"/>
</dbReference>
<dbReference type="STRING" id="1173020.Cha6605_3610"/>
<dbReference type="KEGG" id="cmp:Cha6605_3610"/>
<dbReference type="SFLD" id="SFLDF00288">
    <property type="entry name" value="HemN-like__clustered_with_nucl"/>
    <property type="match status" value="1"/>
</dbReference>
<dbReference type="GO" id="GO:0005737">
    <property type="term" value="C:cytoplasm"/>
    <property type="evidence" value="ECO:0007669"/>
    <property type="project" value="UniProtKB-SubCell"/>
</dbReference>
<comment type="function">
    <text evidence="3">Probably acts as a heme chaperone, transferring heme to an unknown acceptor. Binds one molecule of heme per monomer, possibly covalently. Binds 1 [4Fe-4S] cluster. The cluster is coordinated with 3 cysteines and an exchangeable S-adenosyl-L-methionine.</text>
</comment>
<dbReference type="GO" id="GO:0006779">
    <property type="term" value="P:porphyrin-containing compound biosynthetic process"/>
    <property type="evidence" value="ECO:0007669"/>
    <property type="project" value="InterPro"/>
</dbReference>
<accession>K9UIV5</accession>
<keyword evidence="3" id="KW-0949">S-adenosyl-L-methionine</keyword>
<evidence type="ECO:0000313" key="5">
    <source>
        <dbReference type="EMBL" id="AFY94593.1"/>
    </source>
</evidence>
<evidence type="ECO:0000256" key="3">
    <source>
        <dbReference type="RuleBase" id="RU364116"/>
    </source>
</evidence>
<keyword evidence="3" id="KW-0411">Iron-sulfur</keyword>
<gene>
    <name evidence="5" type="ORF">Cha6605_3610</name>
</gene>
<dbReference type="PATRIC" id="fig|1173020.3.peg.4142"/>